<accession>A0A5S9IIQ3</accession>
<dbReference type="EMBL" id="AP019860">
    <property type="protein sequence ID" value="BBM82424.1"/>
    <property type="molecule type" value="Genomic_DNA"/>
</dbReference>
<name>A0A5S9IIQ3_UABAM</name>
<reference evidence="1 2" key="1">
    <citation type="submission" date="2019-08" db="EMBL/GenBank/DDBJ databases">
        <title>Complete genome sequence of Candidatus Uab amorphum.</title>
        <authorList>
            <person name="Shiratori T."/>
            <person name="Suzuki S."/>
            <person name="Kakizawa Y."/>
            <person name="Ishida K."/>
        </authorList>
    </citation>
    <scope>NUCLEOTIDE SEQUENCE [LARGE SCALE GENOMIC DNA]</scope>
    <source>
        <strain evidence="1 2">SRT547</strain>
    </source>
</reference>
<dbReference type="Proteomes" id="UP000326354">
    <property type="component" value="Chromosome"/>
</dbReference>
<dbReference type="KEGG" id="uam:UABAM_00767"/>
<dbReference type="SUPFAM" id="SSF52833">
    <property type="entry name" value="Thioredoxin-like"/>
    <property type="match status" value="1"/>
</dbReference>
<gene>
    <name evidence="1" type="ORF">UABAM_00767</name>
</gene>
<dbReference type="Pfam" id="PF06999">
    <property type="entry name" value="Suc_Fer-like"/>
    <property type="match status" value="1"/>
</dbReference>
<proteinExistence type="predicted"/>
<evidence type="ECO:0000313" key="1">
    <source>
        <dbReference type="EMBL" id="BBM82424.1"/>
    </source>
</evidence>
<organism evidence="1 2">
    <name type="scientific">Uabimicrobium amorphum</name>
    <dbReference type="NCBI Taxonomy" id="2596890"/>
    <lineage>
        <taxon>Bacteria</taxon>
        <taxon>Pseudomonadati</taxon>
        <taxon>Planctomycetota</taxon>
        <taxon>Candidatus Uabimicrobiia</taxon>
        <taxon>Candidatus Uabimicrobiales</taxon>
        <taxon>Candidatus Uabimicrobiaceae</taxon>
        <taxon>Candidatus Uabimicrobium</taxon>
    </lineage>
</organism>
<sequence>MTCSQTARKLQEPLIGTAPVYKHYICIEDKQSQWKQGITGSATQKKYNERYEHLDVFFSLINGLEKKFVRPILIDQDREEDEHCIFIYSLHEGTYRCYTYTIDSLTSVLSIFCHYLFYHVRDVPDAIHSVLKPIAEKFDKDQFLCMEDVTPRIFVCNHNVYDRCCSRGKVIHDEITSHGIESWRCSHIGGHRFAATLVSMPEARYYGQIEVADVPAFLKCAYVNKPFLKENKYRGLATVNPKLQNAEHLAWTRDTKEDDTIKSVWVKDDVSQVYIKRTYTSGDTEYFAVMLKEKQSSQLRPASCSKMAEGKEKPWTYFVVKDWQKITAG</sequence>
<protein>
    <submittedName>
        <fullName evidence="1">Sucrase ferredoxin</fullName>
    </submittedName>
</protein>
<keyword evidence="2" id="KW-1185">Reference proteome</keyword>
<dbReference type="RefSeq" id="WP_151966671.1">
    <property type="nucleotide sequence ID" value="NZ_AP019860.1"/>
</dbReference>
<evidence type="ECO:0000313" key="2">
    <source>
        <dbReference type="Proteomes" id="UP000326354"/>
    </source>
</evidence>
<dbReference type="OrthoDB" id="3399139at2"/>
<dbReference type="InterPro" id="IPR036249">
    <property type="entry name" value="Thioredoxin-like_sf"/>
</dbReference>
<dbReference type="AlphaFoldDB" id="A0A5S9IIQ3"/>
<dbReference type="InterPro" id="IPR009737">
    <property type="entry name" value="Aim32/Apd1-like"/>
</dbReference>